<keyword evidence="1" id="KW-0812">Transmembrane</keyword>
<name>A0A6V7TKH9_MELEN</name>
<keyword evidence="1" id="KW-0472">Membrane</keyword>
<protein>
    <submittedName>
        <fullName evidence="2">Uncharacterized protein</fullName>
    </submittedName>
</protein>
<reference evidence="2 3" key="1">
    <citation type="submission" date="2020-08" db="EMBL/GenBank/DDBJ databases">
        <authorList>
            <person name="Koutsovoulos G."/>
            <person name="Danchin GJ E."/>
        </authorList>
    </citation>
    <scope>NUCLEOTIDE SEQUENCE [LARGE SCALE GENOMIC DNA]</scope>
</reference>
<evidence type="ECO:0000313" key="3">
    <source>
        <dbReference type="Proteomes" id="UP000580250"/>
    </source>
</evidence>
<organism evidence="2 3">
    <name type="scientific">Meloidogyne enterolobii</name>
    <name type="common">Root-knot nematode worm</name>
    <name type="synonym">Meloidogyne mayaguensis</name>
    <dbReference type="NCBI Taxonomy" id="390850"/>
    <lineage>
        <taxon>Eukaryota</taxon>
        <taxon>Metazoa</taxon>
        <taxon>Ecdysozoa</taxon>
        <taxon>Nematoda</taxon>
        <taxon>Chromadorea</taxon>
        <taxon>Rhabditida</taxon>
        <taxon>Tylenchina</taxon>
        <taxon>Tylenchomorpha</taxon>
        <taxon>Tylenchoidea</taxon>
        <taxon>Meloidogynidae</taxon>
        <taxon>Meloidogyninae</taxon>
        <taxon>Meloidogyne</taxon>
    </lineage>
</organism>
<evidence type="ECO:0000256" key="1">
    <source>
        <dbReference type="SAM" id="Phobius"/>
    </source>
</evidence>
<accession>A0A6V7TKH9</accession>
<feature type="transmembrane region" description="Helical" evidence="1">
    <location>
        <begin position="21"/>
        <end position="40"/>
    </location>
</feature>
<dbReference type="Proteomes" id="UP000580250">
    <property type="component" value="Unassembled WGS sequence"/>
</dbReference>
<comment type="caution">
    <text evidence="2">The sequence shown here is derived from an EMBL/GenBank/DDBJ whole genome shotgun (WGS) entry which is preliminary data.</text>
</comment>
<proteinExistence type="predicted"/>
<sequence length="43" mass="4619">MLLLLSLQLRAEISLNGGVEFGILFCGANAALFLLARTIITKI</sequence>
<evidence type="ECO:0000313" key="2">
    <source>
        <dbReference type="EMBL" id="CAD2123865.1"/>
    </source>
</evidence>
<dbReference type="EMBL" id="CAJEWN010000002">
    <property type="protein sequence ID" value="CAD2123865.1"/>
    <property type="molecule type" value="Genomic_DNA"/>
</dbReference>
<gene>
    <name evidence="2" type="ORF">MENT_LOCUS634</name>
</gene>
<dbReference type="AlphaFoldDB" id="A0A6V7TKH9"/>
<keyword evidence="1" id="KW-1133">Transmembrane helix</keyword>